<dbReference type="HOGENOM" id="CLU_863991_0_0_1"/>
<protein>
    <submittedName>
        <fullName evidence="1">Uncharacterized protein</fullName>
    </submittedName>
</protein>
<dbReference type="GeneID" id="20240540"/>
<dbReference type="Proteomes" id="UP000030746">
    <property type="component" value="Unassembled WGS sequence"/>
</dbReference>
<dbReference type="EMBL" id="KB203083">
    <property type="protein sequence ID" value="ESO86332.1"/>
    <property type="molecule type" value="Genomic_DNA"/>
</dbReference>
<dbReference type="CTD" id="20240540"/>
<dbReference type="PANTHER" id="PTHR46704">
    <property type="entry name" value="CXC DOMAIN-CONTAINING PROTEIN-RELATED"/>
    <property type="match status" value="1"/>
</dbReference>
<organism evidence="1 2">
    <name type="scientific">Lottia gigantea</name>
    <name type="common">Giant owl limpet</name>
    <dbReference type="NCBI Taxonomy" id="225164"/>
    <lineage>
        <taxon>Eukaryota</taxon>
        <taxon>Metazoa</taxon>
        <taxon>Spiralia</taxon>
        <taxon>Lophotrochozoa</taxon>
        <taxon>Mollusca</taxon>
        <taxon>Gastropoda</taxon>
        <taxon>Patellogastropoda</taxon>
        <taxon>Lottioidea</taxon>
        <taxon>Lottiidae</taxon>
        <taxon>Lottia</taxon>
    </lineage>
</organism>
<gene>
    <name evidence="1" type="ORF">LOTGIDRAFT_167144</name>
</gene>
<reference evidence="1 2" key="1">
    <citation type="journal article" date="2013" name="Nature">
        <title>Insights into bilaterian evolution from three spiralian genomes.</title>
        <authorList>
            <person name="Simakov O."/>
            <person name="Marletaz F."/>
            <person name="Cho S.J."/>
            <person name="Edsinger-Gonzales E."/>
            <person name="Havlak P."/>
            <person name="Hellsten U."/>
            <person name="Kuo D.H."/>
            <person name="Larsson T."/>
            <person name="Lv J."/>
            <person name="Arendt D."/>
            <person name="Savage R."/>
            <person name="Osoegawa K."/>
            <person name="de Jong P."/>
            <person name="Grimwood J."/>
            <person name="Chapman J.A."/>
            <person name="Shapiro H."/>
            <person name="Aerts A."/>
            <person name="Otillar R.P."/>
            <person name="Terry A.Y."/>
            <person name="Boore J.L."/>
            <person name="Grigoriev I.V."/>
            <person name="Lindberg D.R."/>
            <person name="Seaver E.C."/>
            <person name="Weisblat D.A."/>
            <person name="Putnam N.H."/>
            <person name="Rokhsar D.S."/>
        </authorList>
    </citation>
    <scope>NUCLEOTIDE SEQUENCE [LARGE SCALE GENOMIC DNA]</scope>
</reference>
<evidence type="ECO:0000313" key="2">
    <source>
        <dbReference type="Proteomes" id="UP000030746"/>
    </source>
</evidence>
<keyword evidence="2" id="KW-1185">Reference proteome</keyword>
<dbReference type="OMA" id="GSSENAM"/>
<dbReference type="AlphaFoldDB" id="V3ZPT8"/>
<name>V3ZPT8_LOTGI</name>
<accession>V3ZPT8</accession>
<sequence length="315" mass="35291">MASDAIYNVSRGTVKPWKHIALGLGLASLTGSKLSKQILNRAGHSISYSETKGLETEFAYSVESDERDTPDGIRLEPGLATACVWDNNDANIETLDGKETLHATVGHTYQNILQHDRETNNIPIEFRDGRNRRRFVGSQREIPPFRKPLNTAMFVTSANMSESSNAITAESTDTAETSNMITSKSTEPNVIQRKVKLAMKALDLCWLWKLFEGNTPLYAGFISMYIKDVLPMQRICYMDPISRSPTNNDVVKETMIRNMNVARETGQDYSIVTYDLAVALKAYSIQAIESPMFDNLLIMLGNFHVELDFYGAVDK</sequence>
<dbReference type="RefSeq" id="XP_009062875.1">
    <property type="nucleotide sequence ID" value="XM_009064627.1"/>
</dbReference>
<evidence type="ECO:0000313" key="1">
    <source>
        <dbReference type="EMBL" id="ESO86332.1"/>
    </source>
</evidence>
<dbReference type="OrthoDB" id="8060926at2759"/>
<proteinExistence type="predicted"/>
<dbReference type="KEGG" id="lgi:LOTGIDRAFT_167144"/>
<dbReference type="PANTHER" id="PTHR46704:SF9">
    <property type="entry name" value="BHLH DOMAIN-CONTAINING PROTEIN"/>
    <property type="match status" value="1"/>
</dbReference>